<comment type="caution">
    <text evidence="2">The sequence shown here is derived from an EMBL/GenBank/DDBJ whole genome shotgun (WGS) entry which is preliminary data.</text>
</comment>
<dbReference type="SUPFAM" id="SSF56059">
    <property type="entry name" value="Glutathione synthetase ATP-binding domain-like"/>
    <property type="match status" value="1"/>
</dbReference>
<keyword evidence="2" id="KW-0436">Ligase</keyword>
<gene>
    <name evidence="2" type="ORF">GCM10009668_27320</name>
</gene>
<dbReference type="EMBL" id="BAAALG010000011">
    <property type="protein sequence ID" value="GAA1106233.1"/>
    <property type="molecule type" value="Genomic_DNA"/>
</dbReference>
<dbReference type="Pfam" id="PF13607">
    <property type="entry name" value="Succ_CoA_lig"/>
    <property type="match status" value="1"/>
</dbReference>
<accession>A0ABN1TWY4</accession>
<dbReference type="PANTHER" id="PTHR42793:SF1">
    <property type="entry name" value="PEPTIDYL-LYSINE N-ACETYLTRANSFERASE PATZ"/>
    <property type="match status" value="1"/>
</dbReference>
<organism evidence="2 3">
    <name type="scientific">Nocardioides dubius</name>
    <dbReference type="NCBI Taxonomy" id="317019"/>
    <lineage>
        <taxon>Bacteria</taxon>
        <taxon>Bacillati</taxon>
        <taxon>Actinomycetota</taxon>
        <taxon>Actinomycetes</taxon>
        <taxon>Propionibacteriales</taxon>
        <taxon>Nocardioidaceae</taxon>
        <taxon>Nocardioides</taxon>
    </lineage>
</organism>
<dbReference type="Gene3D" id="3.40.50.720">
    <property type="entry name" value="NAD(P)-binding Rossmann-like Domain"/>
    <property type="match status" value="1"/>
</dbReference>
<dbReference type="SUPFAM" id="SSF52210">
    <property type="entry name" value="Succinyl-CoA synthetase domains"/>
    <property type="match status" value="2"/>
</dbReference>
<name>A0ABN1TWY4_9ACTN</name>
<reference evidence="2 3" key="1">
    <citation type="journal article" date="2019" name="Int. J. Syst. Evol. Microbiol.">
        <title>The Global Catalogue of Microorganisms (GCM) 10K type strain sequencing project: providing services to taxonomists for standard genome sequencing and annotation.</title>
        <authorList>
            <consortium name="The Broad Institute Genomics Platform"/>
            <consortium name="The Broad Institute Genome Sequencing Center for Infectious Disease"/>
            <person name="Wu L."/>
            <person name="Ma J."/>
        </authorList>
    </citation>
    <scope>NUCLEOTIDE SEQUENCE [LARGE SCALE GENOMIC DNA]</scope>
    <source>
        <strain evidence="2 3">JCM 13008</strain>
    </source>
</reference>
<keyword evidence="3" id="KW-1185">Reference proteome</keyword>
<dbReference type="PANTHER" id="PTHR42793">
    <property type="entry name" value="COA BINDING DOMAIN CONTAINING PROTEIN"/>
    <property type="match status" value="1"/>
</dbReference>
<evidence type="ECO:0000313" key="2">
    <source>
        <dbReference type="EMBL" id="GAA1106233.1"/>
    </source>
</evidence>
<protein>
    <submittedName>
        <fullName evidence="2">Acetate--CoA ligase family protein</fullName>
    </submittedName>
</protein>
<dbReference type="InterPro" id="IPR032875">
    <property type="entry name" value="Succ_CoA_lig_flav_dom"/>
</dbReference>
<dbReference type="Pfam" id="PF13380">
    <property type="entry name" value="CoA_binding_2"/>
    <property type="match status" value="1"/>
</dbReference>
<proteinExistence type="predicted"/>
<dbReference type="Gene3D" id="3.30.1490.20">
    <property type="entry name" value="ATP-grasp fold, A domain"/>
    <property type="match status" value="1"/>
</dbReference>
<dbReference type="Pfam" id="PF13549">
    <property type="entry name" value="ATP-grasp_5"/>
    <property type="match status" value="1"/>
</dbReference>
<dbReference type="Proteomes" id="UP001501581">
    <property type="component" value="Unassembled WGS sequence"/>
</dbReference>
<sequence>MPEAFIDPASVAVVGASADQAKWGHWLAVGALKGKERRDVWLVNRSGSELLGEPTYRSVSELPGTPDLLVLCVPAGHVRTVVAEALERGTRAFLAITAGVDDQDELAALLTQHGARMLGPNSLGMYDASTDLQLAWGHFTPGRLAIVSQSGQLGSEIANLGARQGLGVSRFYSVGNQLDLNAADLLEGLVDDPQTNAVAVYLESFADGARLVRALRALRAAGKPTLLLTTGASEGSKRLAQSHTGSMTSTLDVVDAACRAAGALRVATPSDLVATARYLDAADLPQGRRIAVVSDSGGQGGIAADVAASLGLVTPVFSDELQAQLARLLPTGAALANPVDLAGAGEADLEVYAAITELLAGSGEVDAVLLTGYLGCYGEDTPSIADDELAVVDRLGKLSEASHVPLVVHSMSDSSPAVDRMWEHHIPAYEGVELALGALARAAELAQAPGRDLAVADAAPMPRVPGYWQARHQLLDLGVRLPEARLINERTDLAEALAALRTPLVLKAGWLEHKSEHGGIRIGVRSLAEAEAAYDDMVGRLGPGDYVLEEQDTRDGVVEMLIGGRVDRDFGPTVTVGLGGVQAELWRDVHLELAPVDRETATAMVARLRAKALLDGWRGAPAVDTDALVDMVVSVSQIVAGSPAISDLEINPVRVAPGGALAVDALVLPLADGGA</sequence>
<dbReference type="Gene3D" id="3.30.470.20">
    <property type="entry name" value="ATP-grasp fold, B domain"/>
    <property type="match status" value="1"/>
</dbReference>
<evidence type="ECO:0000313" key="3">
    <source>
        <dbReference type="Proteomes" id="UP001501581"/>
    </source>
</evidence>
<dbReference type="InterPro" id="IPR036291">
    <property type="entry name" value="NAD(P)-bd_dom_sf"/>
</dbReference>
<dbReference type="InterPro" id="IPR016102">
    <property type="entry name" value="Succinyl-CoA_synth-like"/>
</dbReference>
<evidence type="ECO:0000259" key="1">
    <source>
        <dbReference type="SMART" id="SM00881"/>
    </source>
</evidence>
<dbReference type="SMART" id="SM00881">
    <property type="entry name" value="CoA_binding"/>
    <property type="match status" value="1"/>
</dbReference>
<dbReference type="GO" id="GO:0016874">
    <property type="term" value="F:ligase activity"/>
    <property type="evidence" value="ECO:0007669"/>
    <property type="project" value="UniProtKB-KW"/>
</dbReference>
<dbReference type="InterPro" id="IPR003781">
    <property type="entry name" value="CoA-bd"/>
</dbReference>
<feature type="domain" description="CoA-binding" evidence="1">
    <location>
        <begin position="5"/>
        <end position="100"/>
    </location>
</feature>
<dbReference type="Gene3D" id="3.40.50.261">
    <property type="entry name" value="Succinyl-CoA synthetase domains"/>
    <property type="match status" value="2"/>
</dbReference>
<dbReference type="SUPFAM" id="SSF51735">
    <property type="entry name" value="NAD(P)-binding Rossmann-fold domains"/>
    <property type="match status" value="1"/>
</dbReference>
<dbReference type="InterPro" id="IPR013815">
    <property type="entry name" value="ATP_grasp_subdomain_1"/>
</dbReference>